<dbReference type="Gene3D" id="3.30.2130.10">
    <property type="entry name" value="VC0802-like"/>
    <property type="match status" value="1"/>
</dbReference>
<protein>
    <submittedName>
        <fullName evidence="1">Uncharacterized protein</fullName>
    </submittedName>
</protein>
<comment type="caution">
    <text evidence="1">The sequence shown here is derived from an EMBL/GenBank/DDBJ whole genome shotgun (WGS) entry which is preliminary data.</text>
</comment>
<gene>
    <name evidence="1" type="ORF">GGQ99_003967</name>
</gene>
<evidence type="ECO:0000313" key="1">
    <source>
        <dbReference type="EMBL" id="MBB4652191.1"/>
    </source>
</evidence>
<evidence type="ECO:0000313" key="2">
    <source>
        <dbReference type="Proteomes" id="UP000539538"/>
    </source>
</evidence>
<dbReference type="Proteomes" id="UP000539538">
    <property type="component" value="Unassembled WGS sequence"/>
</dbReference>
<accession>A0ABR6L6F6</accession>
<organism evidence="1 2">
    <name type="scientific">Aminobacter niigataensis</name>
    <dbReference type="NCBI Taxonomy" id="83265"/>
    <lineage>
        <taxon>Bacteria</taxon>
        <taxon>Pseudomonadati</taxon>
        <taxon>Pseudomonadota</taxon>
        <taxon>Alphaproteobacteria</taxon>
        <taxon>Hyphomicrobiales</taxon>
        <taxon>Phyllobacteriaceae</taxon>
        <taxon>Aminobacter</taxon>
    </lineage>
</organism>
<dbReference type="RefSeq" id="WP_183263826.1">
    <property type="nucleotide sequence ID" value="NZ_BAAAVZ010000009.1"/>
</dbReference>
<proteinExistence type="predicted"/>
<keyword evidence="2" id="KW-1185">Reference proteome</keyword>
<name>A0ABR6L6F6_9HYPH</name>
<reference evidence="1 2" key="1">
    <citation type="submission" date="2020-08" db="EMBL/GenBank/DDBJ databases">
        <title>Genomic Encyclopedia of Type Strains, Phase IV (KMG-IV): sequencing the most valuable type-strain genomes for metagenomic binning, comparative biology and taxonomic classification.</title>
        <authorList>
            <person name="Goeker M."/>
        </authorList>
    </citation>
    <scope>NUCLEOTIDE SEQUENCE [LARGE SCALE GENOMIC DNA]</scope>
    <source>
        <strain evidence="1 2">DSM 7050</strain>
    </source>
</reference>
<sequence length="146" mass="16240">MAYDPIETWKTMQVKVWPEEYYLVDLPVEHLAVAVSALEKSTAKYCTVTRDQFGFSLVIDVETWHALGIASLERKHFGPLKVLSTNSELPFDVPGFIRTALEPVNARRLKAAPVCGLRADHFFTGADQLDEVVAIFETFSGGVTHG</sequence>
<dbReference type="EMBL" id="JACHOT010000006">
    <property type="protein sequence ID" value="MBB4652191.1"/>
    <property type="molecule type" value="Genomic_DNA"/>
</dbReference>